<dbReference type="RefSeq" id="XP_001030150.1">
    <property type="nucleotide sequence ID" value="XM_001030150.1"/>
</dbReference>
<evidence type="ECO:0000256" key="1">
    <source>
        <dbReference type="SAM" id="Phobius"/>
    </source>
</evidence>
<dbReference type="Proteomes" id="UP000009168">
    <property type="component" value="Unassembled WGS sequence"/>
</dbReference>
<accession>Q22B21</accession>
<proteinExistence type="predicted"/>
<protein>
    <submittedName>
        <fullName evidence="2">Transmembrane protein, putative</fullName>
    </submittedName>
</protein>
<gene>
    <name evidence="2" type="ORF">TTHERM_01125220</name>
</gene>
<keyword evidence="1" id="KW-1133">Transmembrane helix</keyword>
<sequence>MNSQNSTEFHSALESAVKEVPFAPDTITEDELKKINDNRMALWRTEQFKNSLRKAVRETLKKEKEKVPNKYASRVYRQMYFKNVRDSNKFKKYEKIQLHPDITKSDYYYIEDKISSINTNVKISSGVTLASIAYLMIRRDLIGIMMKNPGISVPIVGLIPFTGMLTAQYLTEFFLNKKLNDIGLFQKYQLQDLY</sequence>
<dbReference type="HOGENOM" id="CLU_1405097_0_0_1"/>
<dbReference type="OMA" id="YLMIRRD"/>
<dbReference type="KEGG" id="tet:TTHERM_01125220"/>
<name>Q22B21_TETTS</name>
<evidence type="ECO:0000313" key="2">
    <source>
        <dbReference type="EMBL" id="EAR82487.1"/>
    </source>
</evidence>
<dbReference type="EMBL" id="GG662450">
    <property type="protein sequence ID" value="EAR82487.1"/>
    <property type="molecule type" value="Genomic_DNA"/>
</dbReference>
<dbReference type="GeneID" id="7840122"/>
<dbReference type="InParanoid" id="Q22B21"/>
<organism evidence="2 3">
    <name type="scientific">Tetrahymena thermophila (strain SB210)</name>
    <dbReference type="NCBI Taxonomy" id="312017"/>
    <lineage>
        <taxon>Eukaryota</taxon>
        <taxon>Sar</taxon>
        <taxon>Alveolata</taxon>
        <taxon>Ciliophora</taxon>
        <taxon>Intramacronucleata</taxon>
        <taxon>Oligohymenophorea</taxon>
        <taxon>Hymenostomatida</taxon>
        <taxon>Tetrahymenina</taxon>
        <taxon>Tetrahymenidae</taxon>
        <taxon>Tetrahymena</taxon>
    </lineage>
</organism>
<reference evidence="3" key="1">
    <citation type="journal article" date="2006" name="PLoS Biol.">
        <title>Macronuclear genome sequence of the ciliate Tetrahymena thermophila, a model eukaryote.</title>
        <authorList>
            <person name="Eisen J.A."/>
            <person name="Coyne R.S."/>
            <person name="Wu M."/>
            <person name="Wu D."/>
            <person name="Thiagarajan M."/>
            <person name="Wortman J.R."/>
            <person name="Badger J.H."/>
            <person name="Ren Q."/>
            <person name="Amedeo P."/>
            <person name="Jones K.M."/>
            <person name="Tallon L.J."/>
            <person name="Delcher A.L."/>
            <person name="Salzberg S.L."/>
            <person name="Silva J.C."/>
            <person name="Haas B.J."/>
            <person name="Majoros W.H."/>
            <person name="Farzad M."/>
            <person name="Carlton J.M."/>
            <person name="Smith R.K. Jr."/>
            <person name="Garg J."/>
            <person name="Pearlman R.E."/>
            <person name="Karrer K.M."/>
            <person name="Sun L."/>
            <person name="Manning G."/>
            <person name="Elde N.C."/>
            <person name="Turkewitz A.P."/>
            <person name="Asai D.J."/>
            <person name="Wilkes D.E."/>
            <person name="Wang Y."/>
            <person name="Cai H."/>
            <person name="Collins K."/>
            <person name="Stewart B.A."/>
            <person name="Lee S.R."/>
            <person name="Wilamowska K."/>
            <person name="Weinberg Z."/>
            <person name="Ruzzo W.L."/>
            <person name="Wloga D."/>
            <person name="Gaertig J."/>
            <person name="Frankel J."/>
            <person name="Tsao C.-C."/>
            <person name="Gorovsky M.A."/>
            <person name="Keeling P.J."/>
            <person name="Waller R.F."/>
            <person name="Patron N.J."/>
            <person name="Cherry J.M."/>
            <person name="Stover N.A."/>
            <person name="Krieger C.J."/>
            <person name="del Toro C."/>
            <person name="Ryder H.F."/>
            <person name="Williamson S.C."/>
            <person name="Barbeau R.A."/>
            <person name="Hamilton E.P."/>
            <person name="Orias E."/>
        </authorList>
    </citation>
    <scope>NUCLEOTIDE SEQUENCE [LARGE SCALE GENOMIC DNA]</scope>
    <source>
        <strain evidence="3">SB210</strain>
    </source>
</reference>
<keyword evidence="3" id="KW-1185">Reference proteome</keyword>
<evidence type="ECO:0000313" key="3">
    <source>
        <dbReference type="Proteomes" id="UP000009168"/>
    </source>
</evidence>
<dbReference type="OrthoDB" id="288863at2759"/>
<feature type="transmembrane region" description="Helical" evidence="1">
    <location>
        <begin position="149"/>
        <end position="170"/>
    </location>
</feature>
<keyword evidence="1 2" id="KW-0812">Transmembrane</keyword>
<dbReference type="AlphaFoldDB" id="Q22B21"/>
<keyword evidence="1" id="KW-0472">Membrane</keyword>